<gene>
    <name evidence="2" type="primary">LOC116300958</name>
</gene>
<dbReference type="InParanoid" id="A0A6P8IGJ1"/>
<evidence type="ECO:0000313" key="2">
    <source>
        <dbReference type="RefSeq" id="XP_031565798.1"/>
    </source>
</evidence>
<proteinExistence type="predicted"/>
<protein>
    <submittedName>
        <fullName evidence="2">Uncharacterized protein LOC116300958</fullName>
    </submittedName>
</protein>
<dbReference type="KEGG" id="aten:116300958"/>
<keyword evidence="1" id="KW-1185">Reference proteome</keyword>
<accession>A0A6P8IGJ1</accession>
<dbReference type="OrthoDB" id="9972063at2759"/>
<dbReference type="RefSeq" id="XP_031565798.1">
    <property type="nucleotide sequence ID" value="XM_031709938.1"/>
</dbReference>
<dbReference type="Proteomes" id="UP000515163">
    <property type="component" value="Unplaced"/>
</dbReference>
<organism evidence="1 2">
    <name type="scientific">Actinia tenebrosa</name>
    <name type="common">Australian red waratah sea anemone</name>
    <dbReference type="NCBI Taxonomy" id="6105"/>
    <lineage>
        <taxon>Eukaryota</taxon>
        <taxon>Metazoa</taxon>
        <taxon>Cnidaria</taxon>
        <taxon>Anthozoa</taxon>
        <taxon>Hexacorallia</taxon>
        <taxon>Actiniaria</taxon>
        <taxon>Actiniidae</taxon>
        <taxon>Actinia</taxon>
    </lineage>
</organism>
<name>A0A6P8IGJ1_ACTTE</name>
<sequence>MAGARHTGMEKEDLDLIPDGSRSRFFKVTFDYYTPRAHFVLSELHRGRARIGQDFGKIPLRLKREIIRLANVMISEYDLPQGGVFSIHCGSWTTNDHTFHAFICVDVDDYIRLFYRRENEIPNWPSRSFVTREWKASRNPSEYVKNVRGYPYKEYFKAECQGIRRFIEKEQRREDEGKAKHRRVCPTIDENYGNFEGFLVVYHPSEPRVGFVLNTREHVNQDDHLRALDAMYKFAEASKLTNLKTKGEDKGCHICLVLDQQTQGFPLNSAQRLLGFIQVSGTKFYKDFCPEDAKESWFLDFGSREDYKVYT</sequence>
<reference evidence="2" key="1">
    <citation type="submission" date="2025-08" db="UniProtKB">
        <authorList>
            <consortium name="RefSeq"/>
        </authorList>
    </citation>
    <scope>IDENTIFICATION</scope>
    <source>
        <tissue evidence="2">Tentacle</tissue>
    </source>
</reference>
<dbReference type="GeneID" id="116300958"/>
<evidence type="ECO:0000313" key="1">
    <source>
        <dbReference type="Proteomes" id="UP000515163"/>
    </source>
</evidence>
<dbReference type="AlphaFoldDB" id="A0A6P8IGJ1"/>